<dbReference type="SUPFAM" id="SSF55681">
    <property type="entry name" value="Class II aaRS and biotin synthetases"/>
    <property type="match status" value="1"/>
</dbReference>
<dbReference type="Gene3D" id="3.30.930.10">
    <property type="entry name" value="Bira Bifunctional Protein, Domain 2"/>
    <property type="match status" value="1"/>
</dbReference>
<dbReference type="GO" id="GO:0140096">
    <property type="term" value="F:catalytic activity, acting on a protein"/>
    <property type="evidence" value="ECO:0007669"/>
    <property type="project" value="UniProtKB-ARBA"/>
</dbReference>
<evidence type="ECO:0000256" key="7">
    <source>
        <dbReference type="HAMAP-Rule" id="MF_00555"/>
    </source>
</evidence>
<keyword evidence="5 7" id="KW-0067">ATP-binding</keyword>
<proteinExistence type="inferred from homology"/>
<dbReference type="RefSeq" id="WP_057975834.1">
    <property type="nucleotide sequence ID" value="NZ_LKHP01000001.1"/>
</dbReference>
<dbReference type="EC" id="6.3.1.1" evidence="7 8"/>
<name>A0A0R3K432_CALMK</name>
<gene>
    <name evidence="7 10" type="primary">asnA</name>
    <name evidence="10" type="ORF">ABG79_00010</name>
</gene>
<evidence type="ECO:0000313" key="10">
    <source>
        <dbReference type="EMBL" id="KRQ87845.1"/>
    </source>
</evidence>
<accession>A0A0R3K432</accession>
<dbReference type="UniPathway" id="UPA00134">
    <property type="reaction ID" value="UER00194"/>
</dbReference>
<sequence>MEWKQIEEIKSNLNLRETEVAIKRIKDYFETALSHKLNLTRVSAPLFVQKSTGLNDYLNGVERTVAFDALDLKNETIEVVQSLAKWKRFALKRYGFSPGEGLYTDMNAIRRDETLDRLHSIYVDQWDWEKIILKEQRNIQTLKQIVKDIYSVFRQTELYVYTLYPFIKPILPKDITFMTTQELEDQYPDLTPKEREYEAVKKYGAVFLMKIGDTLRSGIKHDGRSPDYDDWNLNGDIIFYYPTLDCAFEMSSMGIRVDKTALIYQLSKNNCLDRLEQPFHRMLINDELPFTIGGGIGQSRICMFFLRKKHIGEVQASVWPENIIEECIKENIELL</sequence>
<dbReference type="PIRSF" id="PIRSF001555">
    <property type="entry name" value="Asp_ammon_ligase"/>
    <property type="match status" value="1"/>
</dbReference>
<dbReference type="InterPro" id="IPR004618">
    <property type="entry name" value="AsnA"/>
</dbReference>
<comment type="catalytic activity">
    <reaction evidence="7">
        <text>L-aspartate + NH4(+) + ATP = L-asparagine + AMP + diphosphate + H(+)</text>
        <dbReference type="Rhea" id="RHEA:11372"/>
        <dbReference type="ChEBI" id="CHEBI:15378"/>
        <dbReference type="ChEBI" id="CHEBI:28938"/>
        <dbReference type="ChEBI" id="CHEBI:29991"/>
        <dbReference type="ChEBI" id="CHEBI:30616"/>
        <dbReference type="ChEBI" id="CHEBI:33019"/>
        <dbReference type="ChEBI" id="CHEBI:58048"/>
        <dbReference type="ChEBI" id="CHEBI:456215"/>
        <dbReference type="EC" id="6.3.1.1"/>
    </reaction>
</comment>
<comment type="similarity">
    <text evidence="7">Belongs to the class-II aminoacyl-tRNA synthetase family. AsnA subfamily.</text>
</comment>
<evidence type="ECO:0000256" key="3">
    <source>
        <dbReference type="ARBA" id="ARBA00022605"/>
    </source>
</evidence>
<dbReference type="Pfam" id="PF03590">
    <property type="entry name" value="AsnA"/>
    <property type="match status" value="1"/>
</dbReference>
<dbReference type="GO" id="GO:0005524">
    <property type="term" value="F:ATP binding"/>
    <property type="evidence" value="ECO:0007669"/>
    <property type="project" value="UniProtKB-UniRule"/>
</dbReference>
<keyword evidence="2 7" id="KW-0436">Ligase</keyword>
<keyword evidence="11" id="KW-1185">Reference proteome</keyword>
<feature type="domain" description="Aminoacyl-transfer RNA synthetases class-II family profile" evidence="9">
    <location>
        <begin position="25"/>
        <end position="320"/>
    </location>
</feature>
<dbReference type="GO" id="GO:0005829">
    <property type="term" value="C:cytosol"/>
    <property type="evidence" value="ECO:0007669"/>
    <property type="project" value="TreeGrafter"/>
</dbReference>
<dbReference type="NCBIfam" id="TIGR00669">
    <property type="entry name" value="asnA"/>
    <property type="match status" value="1"/>
</dbReference>
<dbReference type="PANTHER" id="PTHR30073">
    <property type="entry name" value="ASPARTATE--AMMONIA LIGASE"/>
    <property type="match status" value="1"/>
</dbReference>
<keyword evidence="6 7" id="KW-0061">Asparagine biosynthesis</keyword>
<keyword evidence="4 7" id="KW-0547">Nucleotide-binding</keyword>
<evidence type="ECO:0000256" key="8">
    <source>
        <dbReference type="NCBIfam" id="TIGR00669"/>
    </source>
</evidence>
<dbReference type="STRING" id="908809.ABG79_00010"/>
<organism evidence="10 11">
    <name type="scientific">Caloramator mitchellensis</name>
    <dbReference type="NCBI Taxonomy" id="908809"/>
    <lineage>
        <taxon>Bacteria</taxon>
        <taxon>Bacillati</taxon>
        <taxon>Bacillota</taxon>
        <taxon>Clostridia</taxon>
        <taxon>Eubacteriales</taxon>
        <taxon>Clostridiaceae</taxon>
        <taxon>Caloramator</taxon>
    </lineage>
</organism>
<comment type="pathway">
    <text evidence="7">Amino-acid biosynthesis; L-asparagine biosynthesis; L-asparagine from L-aspartate (ammonia route): step 1/1.</text>
</comment>
<dbReference type="PATRIC" id="fig|908809.3.peg.11"/>
<comment type="caution">
    <text evidence="10">The sequence shown here is derived from an EMBL/GenBank/DDBJ whole genome shotgun (WGS) entry which is preliminary data.</text>
</comment>
<keyword evidence="1 7" id="KW-0963">Cytoplasm</keyword>
<dbReference type="AlphaFoldDB" id="A0A0R3K432"/>
<evidence type="ECO:0000256" key="4">
    <source>
        <dbReference type="ARBA" id="ARBA00022741"/>
    </source>
</evidence>
<reference evidence="10 11" key="1">
    <citation type="submission" date="2015-09" db="EMBL/GenBank/DDBJ databases">
        <title>Draft genome sequence of a Caloramator mitchellensis, a moderate thermophile from the Great Artesian Basin of Australia.</title>
        <authorList>
            <person name="Patel B.K."/>
        </authorList>
    </citation>
    <scope>NUCLEOTIDE SEQUENCE [LARGE SCALE GENOMIC DNA]</scope>
    <source>
        <strain evidence="10 11">VF08</strain>
    </source>
</reference>
<comment type="subcellular location">
    <subcellularLocation>
        <location evidence="7">Cytoplasm</location>
    </subcellularLocation>
</comment>
<evidence type="ECO:0000256" key="5">
    <source>
        <dbReference type="ARBA" id="ARBA00022840"/>
    </source>
</evidence>
<dbReference type="GO" id="GO:0004071">
    <property type="term" value="F:aspartate-ammonia ligase activity"/>
    <property type="evidence" value="ECO:0007669"/>
    <property type="project" value="UniProtKB-UniRule"/>
</dbReference>
<evidence type="ECO:0000256" key="2">
    <source>
        <dbReference type="ARBA" id="ARBA00022598"/>
    </source>
</evidence>
<evidence type="ECO:0000313" key="11">
    <source>
        <dbReference type="Proteomes" id="UP000052015"/>
    </source>
</evidence>
<dbReference type="PANTHER" id="PTHR30073:SF5">
    <property type="entry name" value="ASPARTATE--AMMONIA LIGASE"/>
    <property type="match status" value="1"/>
</dbReference>
<dbReference type="OrthoDB" id="9766088at2"/>
<protein>
    <recommendedName>
        <fullName evidence="7 8">Aspartate--ammonia ligase</fullName>
        <ecNumber evidence="7 8">6.3.1.1</ecNumber>
    </recommendedName>
    <alternativeName>
        <fullName evidence="7">Asparagine synthetase A</fullName>
    </alternativeName>
</protein>
<dbReference type="PROSITE" id="PS50862">
    <property type="entry name" value="AA_TRNA_LIGASE_II"/>
    <property type="match status" value="1"/>
</dbReference>
<dbReference type="Proteomes" id="UP000052015">
    <property type="component" value="Unassembled WGS sequence"/>
</dbReference>
<keyword evidence="3 7" id="KW-0028">Amino-acid biosynthesis</keyword>
<dbReference type="GO" id="GO:0016740">
    <property type="term" value="F:transferase activity"/>
    <property type="evidence" value="ECO:0007669"/>
    <property type="project" value="UniProtKB-ARBA"/>
</dbReference>
<dbReference type="HAMAP" id="MF_00555">
    <property type="entry name" value="AsnA"/>
    <property type="match status" value="1"/>
</dbReference>
<dbReference type="EMBL" id="LKHP01000001">
    <property type="protein sequence ID" value="KRQ87845.1"/>
    <property type="molecule type" value="Genomic_DNA"/>
</dbReference>
<evidence type="ECO:0000256" key="1">
    <source>
        <dbReference type="ARBA" id="ARBA00022490"/>
    </source>
</evidence>
<dbReference type="GO" id="GO:0070981">
    <property type="term" value="P:L-asparagine biosynthetic process"/>
    <property type="evidence" value="ECO:0007669"/>
    <property type="project" value="UniProtKB-UniRule"/>
</dbReference>
<dbReference type="CDD" id="cd00645">
    <property type="entry name" value="AsnA"/>
    <property type="match status" value="1"/>
</dbReference>
<evidence type="ECO:0000259" key="9">
    <source>
        <dbReference type="PROSITE" id="PS50862"/>
    </source>
</evidence>
<dbReference type="InterPro" id="IPR006195">
    <property type="entry name" value="aa-tRNA-synth_II"/>
</dbReference>
<evidence type="ECO:0000256" key="6">
    <source>
        <dbReference type="ARBA" id="ARBA00022888"/>
    </source>
</evidence>
<dbReference type="InterPro" id="IPR045864">
    <property type="entry name" value="aa-tRNA-synth_II/BPL/LPL"/>
</dbReference>